<accession>T1L2X2</accession>
<dbReference type="EMBL" id="CAEY01000991">
    <property type="status" value="NOT_ANNOTATED_CDS"/>
    <property type="molecule type" value="Genomic_DNA"/>
</dbReference>
<organism evidence="1 2">
    <name type="scientific">Tetranychus urticae</name>
    <name type="common">Two-spotted spider mite</name>
    <dbReference type="NCBI Taxonomy" id="32264"/>
    <lineage>
        <taxon>Eukaryota</taxon>
        <taxon>Metazoa</taxon>
        <taxon>Ecdysozoa</taxon>
        <taxon>Arthropoda</taxon>
        <taxon>Chelicerata</taxon>
        <taxon>Arachnida</taxon>
        <taxon>Acari</taxon>
        <taxon>Acariformes</taxon>
        <taxon>Trombidiformes</taxon>
        <taxon>Prostigmata</taxon>
        <taxon>Eleutherengona</taxon>
        <taxon>Raphignathae</taxon>
        <taxon>Tetranychoidea</taxon>
        <taxon>Tetranychidae</taxon>
        <taxon>Tetranychus</taxon>
    </lineage>
</organism>
<evidence type="ECO:0000313" key="1">
    <source>
        <dbReference type="EnsemblMetazoa" id="tetur34g00710.1"/>
    </source>
</evidence>
<name>T1L2X2_TETUR</name>
<sequence length="20" mass="2321">MNVETLMISPKKKITNGIFR</sequence>
<evidence type="ECO:0000313" key="2">
    <source>
        <dbReference type="Proteomes" id="UP000015104"/>
    </source>
</evidence>
<dbReference type="AlphaFoldDB" id="T1L2X2"/>
<reference evidence="2" key="1">
    <citation type="submission" date="2011-08" db="EMBL/GenBank/DDBJ databases">
        <authorList>
            <person name="Rombauts S."/>
        </authorList>
    </citation>
    <scope>NUCLEOTIDE SEQUENCE</scope>
    <source>
        <strain evidence="2">London</strain>
    </source>
</reference>
<keyword evidence="2" id="KW-1185">Reference proteome</keyword>
<proteinExistence type="predicted"/>
<dbReference type="HOGENOM" id="CLU_3428692_0_0_1"/>
<dbReference type="Proteomes" id="UP000015104">
    <property type="component" value="Unassembled WGS sequence"/>
</dbReference>
<reference evidence="1" key="2">
    <citation type="submission" date="2015-06" db="UniProtKB">
        <authorList>
            <consortium name="EnsemblMetazoa"/>
        </authorList>
    </citation>
    <scope>IDENTIFICATION</scope>
</reference>
<protein>
    <submittedName>
        <fullName evidence="1">Uncharacterized protein</fullName>
    </submittedName>
</protein>
<dbReference type="EnsemblMetazoa" id="tetur34g00710.1">
    <property type="protein sequence ID" value="tetur34g00710.1"/>
    <property type="gene ID" value="tetur34g00710"/>
</dbReference>